<dbReference type="GO" id="GO:0005886">
    <property type="term" value="C:plasma membrane"/>
    <property type="evidence" value="ECO:0007669"/>
    <property type="project" value="UniProtKB-SubCell"/>
</dbReference>
<evidence type="ECO:0000256" key="1">
    <source>
        <dbReference type="ARBA" id="ARBA00004651"/>
    </source>
</evidence>
<dbReference type="Proteomes" id="UP000197065">
    <property type="component" value="Unassembled WGS sequence"/>
</dbReference>
<evidence type="ECO:0000256" key="2">
    <source>
        <dbReference type="ARBA" id="ARBA00022475"/>
    </source>
</evidence>
<evidence type="ECO:0000313" key="8">
    <source>
        <dbReference type="Proteomes" id="UP000197065"/>
    </source>
</evidence>
<proteinExistence type="predicted"/>
<evidence type="ECO:0000256" key="5">
    <source>
        <dbReference type="ARBA" id="ARBA00023136"/>
    </source>
</evidence>
<dbReference type="Pfam" id="PF01810">
    <property type="entry name" value="LysE"/>
    <property type="match status" value="1"/>
</dbReference>
<keyword evidence="3 6" id="KW-0812">Transmembrane</keyword>
<feature type="transmembrane region" description="Helical" evidence="6">
    <location>
        <begin position="41"/>
        <end position="65"/>
    </location>
</feature>
<evidence type="ECO:0000256" key="4">
    <source>
        <dbReference type="ARBA" id="ARBA00022989"/>
    </source>
</evidence>
<feature type="transmembrane region" description="Helical" evidence="6">
    <location>
        <begin position="112"/>
        <end position="135"/>
    </location>
</feature>
<comment type="subcellular location">
    <subcellularLocation>
        <location evidence="1">Cell membrane</location>
        <topology evidence="1">Multi-pass membrane protein</topology>
    </subcellularLocation>
</comment>
<dbReference type="GO" id="GO:0006865">
    <property type="term" value="P:amino acid transport"/>
    <property type="evidence" value="ECO:0007669"/>
    <property type="project" value="InterPro"/>
</dbReference>
<organism evidence="7 8">
    <name type="scientific">Arboricoccus pini</name>
    <dbReference type="NCBI Taxonomy" id="1963835"/>
    <lineage>
        <taxon>Bacteria</taxon>
        <taxon>Pseudomonadati</taxon>
        <taxon>Pseudomonadota</taxon>
        <taxon>Alphaproteobacteria</taxon>
        <taxon>Geminicoccales</taxon>
        <taxon>Geminicoccaceae</taxon>
        <taxon>Arboricoccus</taxon>
    </lineage>
</organism>
<evidence type="ECO:0000256" key="3">
    <source>
        <dbReference type="ARBA" id="ARBA00022692"/>
    </source>
</evidence>
<dbReference type="RefSeq" id="WP_088559689.1">
    <property type="nucleotide sequence ID" value="NZ_FYEH01000001.1"/>
</dbReference>
<keyword evidence="4 6" id="KW-1133">Transmembrane helix</keyword>
<feature type="transmembrane region" description="Helical" evidence="6">
    <location>
        <begin position="147"/>
        <end position="168"/>
    </location>
</feature>
<keyword evidence="5 6" id="KW-0472">Membrane</keyword>
<gene>
    <name evidence="7" type="ORF">SAMN07250955_101388</name>
</gene>
<dbReference type="AlphaFoldDB" id="A0A212Q323"/>
<keyword evidence="2" id="KW-1003">Cell membrane</keyword>
<name>A0A212Q323_9PROT</name>
<evidence type="ECO:0000313" key="7">
    <source>
        <dbReference type="EMBL" id="SNB53654.1"/>
    </source>
</evidence>
<feature type="transmembrane region" description="Helical" evidence="6">
    <location>
        <begin position="180"/>
        <end position="201"/>
    </location>
</feature>
<sequence>MIPTTILASLAMPYALVLITPGPNLMVVLRIAMRPSWHRSASIASGVATGAALVNLFAAMSATVLHSMQQLQLWGSTILALVLLRSAIQLVRSARRQRADIPAEPSQHHVQVFALGLATALANPFSFTFFVSTYVATPGLTTVQSVLLASSLIFLMALCWFFAVSRLFSVSVARCTTWLWRAGLCYALAALMAAYALWLVLAHTT</sequence>
<protein>
    <submittedName>
        <fullName evidence="7">Threonine/homoserine/homoserine lactone efflux protein</fullName>
    </submittedName>
</protein>
<feature type="transmembrane region" description="Helical" evidence="6">
    <location>
        <begin position="71"/>
        <end position="91"/>
    </location>
</feature>
<accession>A0A212Q323</accession>
<reference evidence="7 8" key="1">
    <citation type="submission" date="2017-06" db="EMBL/GenBank/DDBJ databases">
        <authorList>
            <person name="Kim H.J."/>
            <person name="Triplett B.A."/>
        </authorList>
    </citation>
    <scope>NUCLEOTIDE SEQUENCE [LARGE SCALE GENOMIC DNA]</scope>
    <source>
        <strain evidence="7 8">B29T1</strain>
    </source>
</reference>
<dbReference type="EMBL" id="FYEH01000001">
    <property type="protein sequence ID" value="SNB53654.1"/>
    <property type="molecule type" value="Genomic_DNA"/>
</dbReference>
<dbReference type="OrthoDB" id="8371941at2"/>
<keyword evidence="8" id="KW-1185">Reference proteome</keyword>
<feature type="transmembrane region" description="Helical" evidence="6">
    <location>
        <begin position="6"/>
        <end position="29"/>
    </location>
</feature>
<evidence type="ECO:0000256" key="6">
    <source>
        <dbReference type="SAM" id="Phobius"/>
    </source>
</evidence>
<dbReference type="InterPro" id="IPR001123">
    <property type="entry name" value="LeuE-type"/>
</dbReference>